<keyword evidence="3" id="KW-0998">Cell outer membrane</keyword>
<sequence>MKRINIVLGALLITVSLTAQNKNTEKADKLFNSLEYVDAAREYEELAAKGKGDDYVYKQLADSYYNVFNSKSAVTWYAKATQGGKADAETYYRYAQMLKAEGRYEDANKQMAQFARLAPQDDRAVAFKADPDYLPKLRSQSKLYTEKAVTINSPESDFGALLTNDNYLYFASARNKSRKTSGWDDQPYLDLYQAVMNADGTLAEATPVSGSVNTKWHEGPASFSPDGNTMYFSSESFLEKEYEKDFANKQRNKNKIKKSQTYLYSATKDGQGWGNVKELSFNSKDYSNRTPSVSKDGKTLYFASNMPGSVGGFDIFKVSINADGSFGTPQNLGRKVNTEGNEGFPFIGEDNRLYFSSEAHKGFGGLDVFYVDLDKGTDAKNLGAPVNTAKDDFAFTFNKARNTGFFSSNRNGNDDIFQVTPICATEVNTTVKDAVTGKLLSDAKVSILDEKKNVIETKTTQSNGQVSYTVDCGKTYTIQASKDGYESGSFPVAKTDGKAQEIPADLKPIESIVKEDQIVLNEIYFEYDKSNITREGAFELDKLVQVLNKYPALVIMVKSHTDNRGSDAYNLALSDRRARSTVQYILSKGIAKERISGKGYGESEPKVACGENCTEEQHAQNRRSEFLIVKK</sequence>
<dbReference type="InterPro" id="IPR036737">
    <property type="entry name" value="OmpA-like_sf"/>
</dbReference>
<dbReference type="InterPro" id="IPR006665">
    <property type="entry name" value="OmpA-like"/>
</dbReference>
<protein>
    <submittedName>
        <fullName evidence="8">OmpA family protein</fullName>
    </submittedName>
</protein>
<dbReference type="SUPFAM" id="SSF48452">
    <property type="entry name" value="TPR-like"/>
    <property type="match status" value="1"/>
</dbReference>
<evidence type="ECO:0000256" key="5">
    <source>
        <dbReference type="PROSITE-ProRule" id="PRU00473"/>
    </source>
</evidence>
<evidence type="ECO:0000256" key="6">
    <source>
        <dbReference type="SAM" id="SignalP"/>
    </source>
</evidence>
<name>A0A972JES5_9FLAO</name>
<evidence type="ECO:0000259" key="7">
    <source>
        <dbReference type="PROSITE" id="PS51123"/>
    </source>
</evidence>
<accession>A0A972JES5</accession>
<comment type="caution">
    <text evidence="8">The sequence shown here is derived from an EMBL/GenBank/DDBJ whole genome shotgun (WGS) entry which is preliminary data.</text>
</comment>
<evidence type="ECO:0000256" key="2">
    <source>
        <dbReference type="ARBA" id="ARBA00023136"/>
    </source>
</evidence>
<feature type="signal peptide" evidence="6">
    <location>
        <begin position="1"/>
        <end position="21"/>
    </location>
</feature>
<dbReference type="SUPFAM" id="SSF82171">
    <property type="entry name" value="DPP6 N-terminal domain-like"/>
    <property type="match status" value="1"/>
</dbReference>
<dbReference type="PROSITE" id="PS50005">
    <property type="entry name" value="TPR"/>
    <property type="match status" value="1"/>
</dbReference>
<dbReference type="Gene3D" id="2.120.10.30">
    <property type="entry name" value="TolB, C-terminal domain"/>
    <property type="match status" value="1"/>
</dbReference>
<dbReference type="SUPFAM" id="SSF103088">
    <property type="entry name" value="OmpA-like"/>
    <property type="match status" value="1"/>
</dbReference>
<organism evidence="8 9">
    <name type="scientific">Flavobacterium silvaticum</name>
    <dbReference type="NCBI Taxonomy" id="1852020"/>
    <lineage>
        <taxon>Bacteria</taxon>
        <taxon>Pseudomonadati</taxon>
        <taxon>Bacteroidota</taxon>
        <taxon>Flavobacteriia</taxon>
        <taxon>Flavobacteriales</taxon>
        <taxon>Flavobacteriaceae</taxon>
        <taxon>Flavobacterium</taxon>
    </lineage>
</organism>
<comment type="subcellular location">
    <subcellularLocation>
        <location evidence="1">Cell outer membrane</location>
    </subcellularLocation>
</comment>
<dbReference type="PRINTS" id="PR01021">
    <property type="entry name" value="OMPADOMAIN"/>
</dbReference>
<dbReference type="Proteomes" id="UP000712080">
    <property type="component" value="Unassembled WGS sequence"/>
</dbReference>
<dbReference type="GO" id="GO:0009279">
    <property type="term" value="C:cell outer membrane"/>
    <property type="evidence" value="ECO:0007669"/>
    <property type="project" value="UniProtKB-SubCell"/>
</dbReference>
<evidence type="ECO:0000256" key="1">
    <source>
        <dbReference type="ARBA" id="ARBA00004442"/>
    </source>
</evidence>
<dbReference type="PANTHER" id="PTHR30329">
    <property type="entry name" value="STATOR ELEMENT OF FLAGELLAR MOTOR COMPLEX"/>
    <property type="match status" value="1"/>
</dbReference>
<dbReference type="InterPro" id="IPR011659">
    <property type="entry name" value="WD40"/>
</dbReference>
<keyword evidence="9" id="KW-1185">Reference proteome</keyword>
<dbReference type="Pfam" id="PF13620">
    <property type="entry name" value="CarboxypepD_reg"/>
    <property type="match status" value="1"/>
</dbReference>
<dbReference type="InterPro" id="IPR011990">
    <property type="entry name" value="TPR-like_helical_dom_sf"/>
</dbReference>
<dbReference type="CDD" id="cd07185">
    <property type="entry name" value="OmpA_C-like"/>
    <property type="match status" value="1"/>
</dbReference>
<keyword evidence="6" id="KW-0732">Signal</keyword>
<reference evidence="8" key="1">
    <citation type="submission" date="2020-02" db="EMBL/GenBank/DDBJ databases">
        <title>Flavobacterium sp. genome.</title>
        <authorList>
            <person name="Jung H.S."/>
            <person name="Baek J.H."/>
            <person name="Jeon C.O."/>
        </authorList>
    </citation>
    <scope>NUCLEOTIDE SEQUENCE</scope>
    <source>
        <strain evidence="8">SE-s28</strain>
    </source>
</reference>
<dbReference type="InterPro" id="IPR019734">
    <property type="entry name" value="TPR_rpt"/>
</dbReference>
<keyword evidence="4" id="KW-0802">TPR repeat</keyword>
<gene>
    <name evidence="8" type="ORF">G6047_00445</name>
</gene>
<dbReference type="PROSITE" id="PS51123">
    <property type="entry name" value="OMPA_2"/>
    <property type="match status" value="1"/>
</dbReference>
<keyword evidence="2 5" id="KW-0472">Membrane</keyword>
<dbReference type="RefSeq" id="WP_169525353.1">
    <property type="nucleotide sequence ID" value="NZ_JAAMPU010000080.1"/>
</dbReference>
<dbReference type="InterPro" id="IPR011042">
    <property type="entry name" value="6-blade_b-propeller_TolB-like"/>
</dbReference>
<dbReference type="AlphaFoldDB" id="A0A972JES5"/>
<dbReference type="InterPro" id="IPR006664">
    <property type="entry name" value="OMP_bac"/>
</dbReference>
<dbReference type="Gene3D" id="1.25.40.10">
    <property type="entry name" value="Tetratricopeptide repeat domain"/>
    <property type="match status" value="1"/>
</dbReference>
<dbReference type="SUPFAM" id="SSF49478">
    <property type="entry name" value="Cna protein B-type domain"/>
    <property type="match status" value="1"/>
</dbReference>
<dbReference type="InterPro" id="IPR050330">
    <property type="entry name" value="Bact_OuterMem_StrucFunc"/>
</dbReference>
<dbReference type="Pfam" id="PF00691">
    <property type="entry name" value="OmpA"/>
    <property type="match status" value="1"/>
</dbReference>
<feature type="repeat" description="TPR" evidence="4">
    <location>
        <begin position="88"/>
        <end position="121"/>
    </location>
</feature>
<dbReference type="Gene3D" id="2.60.40.1120">
    <property type="entry name" value="Carboxypeptidase-like, regulatory domain"/>
    <property type="match status" value="1"/>
</dbReference>
<feature type="chain" id="PRO_5038076511" evidence="6">
    <location>
        <begin position="22"/>
        <end position="631"/>
    </location>
</feature>
<proteinExistence type="predicted"/>
<dbReference type="Pfam" id="PF07676">
    <property type="entry name" value="PD40"/>
    <property type="match status" value="3"/>
</dbReference>
<evidence type="ECO:0000256" key="3">
    <source>
        <dbReference type="ARBA" id="ARBA00023237"/>
    </source>
</evidence>
<dbReference type="EMBL" id="JAAMPU010000080">
    <property type="protein sequence ID" value="NMH26486.1"/>
    <property type="molecule type" value="Genomic_DNA"/>
</dbReference>
<dbReference type="PANTHER" id="PTHR30329:SF21">
    <property type="entry name" value="LIPOPROTEIN YIAD-RELATED"/>
    <property type="match status" value="1"/>
</dbReference>
<feature type="domain" description="OmpA-like" evidence="7">
    <location>
        <begin position="512"/>
        <end position="631"/>
    </location>
</feature>
<dbReference type="Gene3D" id="3.30.1330.60">
    <property type="entry name" value="OmpA-like domain"/>
    <property type="match status" value="1"/>
</dbReference>
<evidence type="ECO:0000313" key="8">
    <source>
        <dbReference type="EMBL" id="NMH26486.1"/>
    </source>
</evidence>
<evidence type="ECO:0000313" key="9">
    <source>
        <dbReference type="Proteomes" id="UP000712080"/>
    </source>
</evidence>
<evidence type="ECO:0000256" key="4">
    <source>
        <dbReference type="PROSITE-ProRule" id="PRU00339"/>
    </source>
</evidence>